<dbReference type="EMBL" id="CSTD01000001">
    <property type="protein sequence ID" value="CPR04269.1"/>
    <property type="molecule type" value="Genomic_DNA"/>
</dbReference>
<proteinExistence type="predicted"/>
<evidence type="ECO:0000313" key="2">
    <source>
        <dbReference type="EMBL" id="CPR04269.1"/>
    </source>
</evidence>
<evidence type="ECO:0008006" key="4">
    <source>
        <dbReference type="Google" id="ProtNLM"/>
    </source>
</evidence>
<accession>A0A0U0W1R2</accession>
<feature type="compositionally biased region" description="Basic and acidic residues" evidence="1">
    <location>
        <begin position="470"/>
        <end position="486"/>
    </location>
</feature>
<dbReference type="OrthoDB" id="4833114at2"/>
<evidence type="ECO:0000256" key="1">
    <source>
        <dbReference type="SAM" id="MobiDB-lite"/>
    </source>
</evidence>
<feature type="region of interest" description="Disordered" evidence="1">
    <location>
        <begin position="461"/>
        <end position="501"/>
    </location>
</feature>
<dbReference type="SUPFAM" id="SSF48452">
    <property type="entry name" value="TPR-like"/>
    <property type="match status" value="1"/>
</dbReference>
<protein>
    <recommendedName>
        <fullName evidence="4">Tetratricopeptide repeat protein</fullName>
    </recommendedName>
</protein>
<dbReference type="Proteomes" id="UP000198875">
    <property type="component" value="Unassembled WGS sequence"/>
</dbReference>
<sequence length="501" mass="55625">MSDESWGEKKDRLLYVALAGMSDACEAPQLTPACPFYQIHEGRPVCAEECRDILSENLPPTAVPATLSLGDDLQAIPRPRPRRGPPKDAIAFDARQVYLREKGEPVDNWSVTALLVGLKAEFARAGRSSEPPSLERVLEIQKALERHGIDFDKVLRHGIAPTILAGILRQIDRFTAEDSDYHEWRVLIEEMGPDGLLTWLYTAPVDHLLTHRVGQSTDELKTRVGEIPRRRDPDTVWLVERFTETYVDRWTAVSWRQEYRYLHLERKGCCHPGIMHERAVDEQQVAGYLAEVGCRHIDSHDAEDISNRPISVAEFTSIALNAINRGRRSDAAAMYRSIGLVRPDDGKVANNLGFCLIPDDPAEAMKCFERALASPHPDVPRAMTHLNMALAQYLSGDTDAAVKSIEDARSSPPEVSLAHLWDLELALGGNWVTVRVVELMNYADALERFIASGFIDRTTPGAQGAIGARGQDDSGRDDFAGERERSSLGGRASEDSGSDTE</sequence>
<dbReference type="RefSeq" id="WP_139027026.1">
    <property type="nucleotide sequence ID" value="NZ_CSTD01000001.1"/>
</dbReference>
<gene>
    <name evidence="2" type="ORF">BN971_00405</name>
</gene>
<dbReference type="AlphaFoldDB" id="A0A0U0W1R2"/>
<organism evidence="2 3">
    <name type="scientific">Mycobacterium bohemicum DSM 44277</name>
    <dbReference type="NCBI Taxonomy" id="1236609"/>
    <lineage>
        <taxon>Bacteria</taxon>
        <taxon>Bacillati</taxon>
        <taxon>Actinomycetota</taxon>
        <taxon>Actinomycetes</taxon>
        <taxon>Mycobacteriales</taxon>
        <taxon>Mycobacteriaceae</taxon>
        <taxon>Mycobacterium</taxon>
    </lineage>
</organism>
<reference evidence="2 3" key="1">
    <citation type="submission" date="2015-03" db="EMBL/GenBank/DDBJ databases">
        <authorList>
            <person name="Murphy D."/>
        </authorList>
    </citation>
    <scope>NUCLEOTIDE SEQUENCE [LARGE SCALE GENOMIC DNA]</scope>
    <source>
        <strain evidence="2 3">DSM 44277</strain>
    </source>
</reference>
<evidence type="ECO:0000313" key="3">
    <source>
        <dbReference type="Proteomes" id="UP000198875"/>
    </source>
</evidence>
<dbReference type="Gene3D" id="1.25.40.10">
    <property type="entry name" value="Tetratricopeptide repeat domain"/>
    <property type="match status" value="1"/>
</dbReference>
<dbReference type="InterPro" id="IPR011990">
    <property type="entry name" value="TPR-like_helical_dom_sf"/>
</dbReference>
<name>A0A0U0W1R2_MYCBE</name>